<sequence>MEKLNTKSNVKRVNGIDVFYSRIPIGLVEGFDGIVFYFQTTEAFNTKAHEGAVKPVIDSLIDQSHDHGAYWEVTKCEAVVWHERSQVSVVSFRIRDSY</sequence>
<dbReference type="RefSeq" id="WP_116061927.1">
    <property type="nucleotide sequence ID" value="NZ_QRDZ01000013.1"/>
</dbReference>
<protein>
    <submittedName>
        <fullName evidence="1">Uncharacterized protein</fullName>
    </submittedName>
</protein>
<name>A0A3D9JRQ7_9BACL</name>
<organism evidence="1 2">
    <name type="scientific">Cohnella phaseoli</name>
    <dbReference type="NCBI Taxonomy" id="456490"/>
    <lineage>
        <taxon>Bacteria</taxon>
        <taxon>Bacillati</taxon>
        <taxon>Bacillota</taxon>
        <taxon>Bacilli</taxon>
        <taxon>Bacillales</taxon>
        <taxon>Paenibacillaceae</taxon>
        <taxon>Cohnella</taxon>
    </lineage>
</organism>
<dbReference type="EMBL" id="QRDZ01000013">
    <property type="protein sequence ID" value="RED76126.1"/>
    <property type="molecule type" value="Genomic_DNA"/>
</dbReference>
<evidence type="ECO:0000313" key="1">
    <source>
        <dbReference type="EMBL" id="RED76126.1"/>
    </source>
</evidence>
<accession>A0A3D9JRQ7</accession>
<proteinExistence type="predicted"/>
<evidence type="ECO:0000313" key="2">
    <source>
        <dbReference type="Proteomes" id="UP000256977"/>
    </source>
</evidence>
<keyword evidence="2" id="KW-1185">Reference proteome</keyword>
<reference evidence="1 2" key="1">
    <citation type="submission" date="2018-07" db="EMBL/GenBank/DDBJ databases">
        <title>Genomic Encyclopedia of Type Strains, Phase III (KMG-III): the genomes of soil and plant-associated and newly described type strains.</title>
        <authorList>
            <person name="Whitman W."/>
        </authorList>
    </citation>
    <scope>NUCLEOTIDE SEQUENCE [LARGE SCALE GENOMIC DNA]</scope>
    <source>
        <strain evidence="1 2">CECT 7287</strain>
    </source>
</reference>
<gene>
    <name evidence="1" type="ORF">DFP98_113187</name>
</gene>
<dbReference type="Proteomes" id="UP000256977">
    <property type="component" value="Unassembled WGS sequence"/>
</dbReference>
<comment type="caution">
    <text evidence="1">The sequence shown here is derived from an EMBL/GenBank/DDBJ whole genome shotgun (WGS) entry which is preliminary data.</text>
</comment>
<dbReference type="AlphaFoldDB" id="A0A3D9JRQ7"/>